<feature type="domain" description="Glycosyltransferase 2-like" evidence="9">
    <location>
        <begin position="7"/>
        <end position="147"/>
    </location>
</feature>
<keyword evidence="11" id="KW-1185">Reference proteome</keyword>
<feature type="transmembrane region" description="Helical" evidence="8">
    <location>
        <begin position="233"/>
        <end position="255"/>
    </location>
</feature>
<dbReference type="Pfam" id="PF00535">
    <property type="entry name" value="Glycos_transf_2"/>
    <property type="match status" value="1"/>
</dbReference>
<dbReference type="CDD" id="cd04187">
    <property type="entry name" value="DPM1_like_bac"/>
    <property type="match status" value="1"/>
</dbReference>
<dbReference type="GO" id="GO:0009103">
    <property type="term" value="P:lipopolysaccharide biosynthetic process"/>
    <property type="evidence" value="ECO:0007669"/>
    <property type="project" value="UniProtKB-KW"/>
</dbReference>
<evidence type="ECO:0000256" key="1">
    <source>
        <dbReference type="ARBA" id="ARBA00022475"/>
    </source>
</evidence>
<dbReference type="AlphaFoldDB" id="A0A418PXR4"/>
<keyword evidence="7 8" id="KW-0472">Membrane</keyword>
<reference evidence="10 11" key="1">
    <citation type="submission" date="2018-09" db="EMBL/GenBank/DDBJ databases">
        <authorList>
            <person name="Wang X."/>
            <person name="Du Z."/>
        </authorList>
    </citation>
    <scope>NUCLEOTIDE SEQUENCE [LARGE SCALE GENOMIC DNA]</scope>
    <source>
        <strain evidence="10 11">N3</strain>
    </source>
</reference>
<dbReference type="GO" id="GO:0099621">
    <property type="term" value="F:undecaprenyl-phosphate 4-deoxy-4-formamido-L-arabinose transferase activity"/>
    <property type="evidence" value="ECO:0007669"/>
    <property type="project" value="TreeGrafter"/>
</dbReference>
<keyword evidence="1" id="KW-1003">Cell membrane</keyword>
<feature type="transmembrane region" description="Helical" evidence="8">
    <location>
        <begin position="267"/>
        <end position="292"/>
    </location>
</feature>
<evidence type="ECO:0000313" key="10">
    <source>
        <dbReference type="EMBL" id="RIW18921.1"/>
    </source>
</evidence>
<protein>
    <submittedName>
        <fullName evidence="10">Glycosyltransferase</fullName>
    </submittedName>
</protein>
<evidence type="ECO:0000313" key="11">
    <source>
        <dbReference type="Proteomes" id="UP000283522"/>
    </source>
</evidence>
<dbReference type="Gene3D" id="3.90.550.10">
    <property type="entry name" value="Spore Coat Polysaccharide Biosynthesis Protein SpsA, Chain A"/>
    <property type="match status" value="1"/>
</dbReference>
<dbReference type="InterPro" id="IPR001173">
    <property type="entry name" value="Glyco_trans_2-like"/>
</dbReference>
<keyword evidence="4 8" id="KW-0812">Transmembrane</keyword>
<evidence type="ECO:0000256" key="7">
    <source>
        <dbReference type="ARBA" id="ARBA00023136"/>
    </source>
</evidence>
<dbReference type="RefSeq" id="WP_119476397.1">
    <property type="nucleotide sequence ID" value="NZ_QXML01000001.1"/>
</dbReference>
<evidence type="ECO:0000256" key="4">
    <source>
        <dbReference type="ARBA" id="ARBA00022692"/>
    </source>
</evidence>
<evidence type="ECO:0000256" key="2">
    <source>
        <dbReference type="ARBA" id="ARBA00022676"/>
    </source>
</evidence>
<keyword evidence="2" id="KW-0328">Glycosyltransferase</keyword>
<dbReference type="GO" id="GO:0005886">
    <property type="term" value="C:plasma membrane"/>
    <property type="evidence" value="ECO:0007669"/>
    <property type="project" value="TreeGrafter"/>
</dbReference>
<dbReference type="InterPro" id="IPR050256">
    <property type="entry name" value="Glycosyltransferase_2"/>
</dbReference>
<dbReference type="OrthoDB" id="9807778at2"/>
<keyword evidence="3 10" id="KW-0808">Transferase</keyword>
<proteinExistence type="predicted"/>
<dbReference type="PANTHER" id="PTHR48090:SF3">
    <property type="entry name" value="UNDECAPRENYL-PHOSPHATE 4-DEOXY-4-FORMAMIDO-L-ARABINOSE TRANSFERASE"/>
    <property type="match status" value="1"/>
</dbReference>
<dbReference type="EMBL" id="QXML01000001">
    <property type="protein sequence ID" value="RIW18921.1"/>
    <property type="molecule type" value="Genomic_DNA"/>
</dbReference>
<evidence type="ECO:0000256" key="6">
    <source>
        <dbReference type="ARBA" id="ARBA00022989"/>
    </source>
</evidence>
<evidence type="ECO:0000256" key="3">
    <source>
        <dbReference type="ARBA" id="ARBA00022679"/>
    </source>
</evidence>
<keyword evidence="6 8" id="KW-1133">Transmembrane helix</keyword>
<gene>
    <name evidence="10" type="ORF">D0X99_02740</name>
</gene>
<dbReference type="PANTHER" id="PTHR48090">
    <property type="entry name" value="UNDECAPRENYL-PHOSPHATE 4-DEOXY-4-FORMAMIDO-L-ARABINOSE TRANSFERASE-RELATED"/>
    <property type="match status" value="1"/>
</dbReference>
<name>A0A418PXR4_9BACT</name>
<keyword evidence="5" id="KW-0448">Lipopolysaccharide biosynthesis</keyword>
<dbReference type="Proteomes" id="UP000283522">
    <property type="component" value="Unassembled WGS sequence"/>
</dbReference>
<dbReference type="InterPro" id="IPR029044">
    <property type="entry name" value="Nucleotide-diphossugar_trans"/>
</dbReference>
<accession>A0A418PXR4</accession>
<sequence length="330" mass="37265">MSKPLLSVVITVYNEEDNIKPLLEATYAALSEIDYEVILIEDGSTDKTVSEVKKYANDRTKLIIFNRNYGQTTALAAGIDMATGEYIATMDGDLQNDPTDIPDMLHKAIGEEWDVVAGRRANRKDGFVLRKIPSKIANWMIRNTTKVYLNDYGCTLRVYKAEIAQNMGLYGELHRFIPVLAKQQGAKMTEVDVKHHPRIHGTSKYGLSRTFKVMADLILMLFFQKYFQRPIHLFGGLGLVAFLLGFLINFYLLILKILGEDIWGRPIMILGFILILGGIQLITTGIIAEIIVRTYFESQDKKTYRIKAVFQGKAEKVGSLQSELEAKNSN</sequence>
<evidence type="ECO:0000259" key="9">
    <source>
        <dbReference type="Pfam" id="PF00535"/>
    </source>
</evidence>
<evidence type="ECO:0000256" key="8">
    <source>
        <dbReference type="SAM" id="Phobius"/>
    </source>
</evidence>
<comment type="caution">
    <text evidence="10">The sequence shown here is derived from an EMBL/GenBank/DDBJ whole genome shotgun (WGS) entry which is preliminary data.</text>
</comment>
<evidence type="ECO:0000256" key="5">
    <source>
        <dbReference type="ARBA" id="ARBA00022985"/>
    </source>
</evidence>
<dbReference type="SUPFAM" id="SSF53448">
    <property type="entry name" value="Nucleotide-diphospho-sugar transferases"/>
    <property type="match status" value="1"/>
</dbReference>
<organism evidence="10 11">
    <name type="scientific">Algoriphagus lacus</name>
    <dbReference type="NCBI Taxonomy" id="2056311"/>
    <lineage>
        <taxon>Bacteria</taxon>
        <taxon>Pseudomonadati</taxon>
        <taxon>Bacteroidota</taxon>
        <taxon>Cytophagia</taxon>
        <taxon>Cytophagales</taxon>
        <taxon>Cyclobacteriaceae</taxon>
        <taxon>Algoriphagus</taxon>
    </lineage>
</organism>